<keyword evidence="1" id="KW-0808">Transferase</keyword>
<dbReference type="CDD" id="cd02440">
    <property type="entry name" value="AdoMet_MTases"/>
    <property type="match status" value="1"/>
</dbReference>
<keyword evidence="1" id="KW-0489">Methyltransferase</keyword>
<organism evidence="1 2">
    <name type="scientific">Maliponia aquimaris</name>
    <dbReference type="NCBI Taxonomy" id="1673631"/>
    <lineage>
        <taxon>Bacteria</taxon>
        <taxon>Pseudomonadati</taxon>
        <taxon>Pseudomonadota</taxon>
        <taxon>Alphaproteobacteria</taxon>
        <taxon>Rhodobacterales</taxon>
        <taxon>Paracoccaceae</taxon>
        <taxon>Maliponia</taxon>
    </lineage>
</organism>
<proteinExistence type="predicted"/>
<gene>
    <name evidence="1" type="primary">tam</name>
    <name evidence="1" type="ORF">MAA8898_02068</name>
</gene>
<dbReference type="GO" id="GO:0030798">
    <property type="term" value="F:trans-aconitate 2-methyltransferase activity"/>
    <property type="evidence" value="ECO:0007669"/>
    <property type="project" value="UniProtKB-EC"/>
</dbReference>
<name>A0A238KDC6_9RHOB</name>
<dbReference type="Gene3D" id="3.40.50.150">
    <property type="entry name" value="Vaccinia Virus protein VP39"/>
    <property type="match status" value="1"/>
</dbReference>
<dbReference type="RefSeq" id="WP_094020907.1">
    <property type="nucleotide sequence ID" value="NZ_FXYF01000005.1"/>
</dbReference>
<dbReference type="PANTHER" id="PTHR43861:SF1">
    <property type="entry name" value="TRANS-ACONITATE 2-METHYLTRANSFERASE"/>
    <property type="match status" value="1"/>
</dbReference>
<evidence type="ECO:0000313" key="1">
    <source>
        <dbReference type="EMBL" id="SMX40192.1"/>
    </source>
</evidence>
<reference evidence="1 2" key="1">
    <citation type="submission" date="2017-05" db="EMBL/GenBank/DDBJ databases">
        <authorList>
            <person name="Song R."/>
            <person name="Chenine A.L."/>
            <person name="Ruprecht R.M."/>
        </authorList>
    </citation>
    <scope>NUCLEOTIDE SEQUENCE [LARGE SCALE GENOMIC DNA]</scope>
    <source>
        <strain evidence="1 2">CECT 8898</strain>
    </source>
</reference>
<sequence length="264" mass="29116">MSGTGQHDWDPGTYSRFRGHRLRPALDLLSRVGDLPPGDVVDLGCGSGAAAEALRAGAARDRQLIGVDLSPAMMREAEALGLYDRLTDCDIAEWRPQAAPALIFSNAALHWVAGHDALLTRLAQALTPGGTLAVQVPHQNNAPSHRLWRTLADELCGGCLKGLHLPEVLLPAQYFHLLETLGEVNLWETEYFQMLPPSEQGHPVRRYTEATYARPILDALPQTERDRLIRAYDDLIDRAYPLSANGGALFPIRRLFFTLQRGGR</sequence>
<protein>
    <submittedName>
        <fullName evidence="1">Trans-aconitate 2-methyltransferase</fullName>
        <ecNumber evidence="1">2.1.1.144</ecNumber>
    </submittedName>
</protein>
<dbReference type="EC" id="2.1.1.144" evidence="1"/>
<dbReference type="InterPro" id="IPR023149">
    <property type="entry name" value="Trans_acon_MeTrfase_C"/>
</dbReference>
<keyword evidence="2" id="KW-1185">Reference proteome</keyword>
<dbReference type="EMBL" id="FXYF01000005">
    <property type="protein sequence ID" value="SMX40192.1"/>
    <property type="molecule type" value="Genomic_DNA"/>
</dbReference>
<dbReference type="GO" id="GO:0032259">
    <property type="term" value="P:methylation"/>
    <property type="evidence" value="ECO:0007669"/>
    <property type="project" value="UniProtKB-KW"/>
</dbReference>
<dbReference type="Pfam" id="PF13489">
    <property type="entry name" value="Methyltransf_23"/>
    <property type="match status" value="1"/>
</dbReference>
<dbReference type="PANTHER" id="PTHR43861">
    <property type="entry name" value="TRANS-ACONITATE 2-METHYLTRANSFERASE-RELATED"/>
    <property type="match status" value="1"/>
</dbReference>
<evidence type="ECO:0000313" key="2">
    <source>
        <dbReference type="Proteomes" id="UP000207598"/>
    </source>
</evidence>
<dbReference type="OrthoDB" id="9795085at2"/>
<dbReference type="SUPFAM" id="SSF53335">
    <property type="entry name" value="S-adenosyl-L-methionine-dependent methyltransferases"/>
    <property type="match status" value="1"/>
</dbReference>
<accession>A0A238KDC6</accession>
<dbReference type="InterPro" id="IPR029063">
    <property type="entry name" value="SAM-dependent_MTases_sf"/>
</dbReference>
<dbReference type="Proteomes" id="UP000207598">
    <property type="component" value="Unassembled WGS sequence"/>
</dbReference>
<dbReference type="AlphaFoldDB" id="A0A238KDC6"/>
<dbReference type="Gene3D" id="1.10.150.290">
    <property type="entry name" value="S-adenosyl-L-methionine-dependent methyltransferases"/>
    <property type="match status" value="1"/>
</dbReference>